<dbReference type="WBParaSite" id="SMTH1_91020.1">
    <property type="protein sequence ID" value="SMTH1_91020.1"/>
    <property type="gene ID" value="SMTH1_91020"/>
</dbReference>
<evidence type="ECO:0000313" key="3">
    <source>
        <dbReference type="WBParaSite" id="SMTH1_91020.1"/>
    </source>
</evidence>
<keyword evidence="1" id="KW-0732">Signal</keyword>
<proteinExistence type="predicted"/>
<accession>A0AA85BZV7</accession>
<dbReference type="Proteomes" id="UP000050791">
    <property type="component" value="Unassembled WGS sequence"/>
</dbReference>
<protein>
    <recommendedName>
        <fullName evidence="5">Egg protein CP391S-like protein</fullName>
    </recommendedName>
</protein>
<dbReference type="WBParaSite" id="SMTH1_91020.2">
    <property type="protein sequence ID" value="SMTH1_91020.2"/>
    <property type="gene ID" value="SMTH1_91020"/>
</dbReference>
<evidence type="ECO:0000313" key="2">
    <source>
        <dbReference type="Proteomes" id="UP000050791"/>
    </source>
</evidence>
<organism evidence="2 4">
    <name type="scientific">Schistosoma mattheei</name>
    <dbReference type="NCBI Taxonomy" id="31246"/>
    <lineage>
        <taxon>Eukaryota</taxon>
        <taxon>Metazoa</taxon>
        <taxon>Spiralia</taxon>
        <taxon>Lophotrochozoa</taxon>
        <taxon>Platyhelminthes</taxon>
        <taxon>Trematoda</taxon>
        <taxon>Digenea</taxon>
        <taxon>Strigeidida</taxon>
        <taxon>Schistosomatoidea</taxon>
        <taxon>Schistosomatidae</taxon>
        <taxon>Schistosoma</taxon>
    </lineage>
</organism>
<feature type="chain" id="PRO_5041630448" description="Egg protein CP391S-like protein" evidence="1">
    <location>
        <begin position="22"/>
        <end position="292"/>
    </location>
</feature>
<evidence type="ECO:0000313" key="4">
    <source>
        <dbReference type="WBParaSite" id="SMTH1_91020.2"/>
    </source>
</evidence>
<name>A0AA85BZV7_9TREM</name>
<reference evidence="3 4" key="1">
    <citation type="submission" date="2023-11" db="UniProtKB">
        <authorList>
            <consortium name="WormBaseParasite"/>
        </authorList>
    </citation>
    <scope>IDENTIFICATION</scope>
</reference>
<sequence length="292" mass="34410">MKNNFQYALLIRFFMILNVFPEFFGCQDICKQPELNKFENLISQSDSYRYSHYFSYSQRIRLNQFHPVVNGSFTKIYGTTDIELNFPFKYYSNHVKNLSIYTKGEISIYGDHYLGDILSFITSKLHYELEVLNTKELFVVKSYIIHKVDPIYVATKITNLIYPNGKISIYFETVPTDVEKTEWISEIKYQHQCGKNVTEFEILVPVNWITSGTLVEFEVIGETCPKYNSTEVCQKAKSSNMKCIWCEKAKKCIESNDQGTHELKVNDCRIKKTRMLTIRLRQHPSFLLKRHR</sequence>
<feature type="signal peptide" evidence="1">
    <location>
        <begin position="1"/>
        <end position="21"/>
    </location>
</feature>
<evidence type="ECO:0000256" key="1">
    <source>
        <dbReference type="SAM" id="SignalP"/>
    </source>
</evidence>
<dbReference type="AlphaFoldDB" id="A0AA85BZV7"/>
<evidence type="ECO:0008006" key="5">
    <source>
        <dbReference type="Google" id="ProtNLM"/>
    </source>
</evidence>